<dbReference type="PROSITE" id="PS51679">
    <property type="entry name" value="SAM_MT_C5"/>
    <property type="match status" value="1"/>
</dbReference>
<dbReference type="InterPro" id="IPR029063">
    <property type="entry name" value="SAM-dependent_MTases_sf"/>
</dbReference>
<dbReference type="InterPro" id="IPR050390">
    <property type="entry name" value="C5-Methyltransferase"/>
</dbReference>
<evidence type="ECO:0000256" key="4">
    <source>
        <dbReference type="ARBA" id="ARBA00022691"/>
    </source>
</evidence>
<accession>X0RZ69</accession>
<dbReference type="GO" id="GO:0003886">
    <property type="term" value="F:DNA (cytosine-5-)-methyltransferase activity"/>
    <property type="evidence" value="ECO:0007669"/>
    <property type="project" value="UniProtKB-EC"/>
</dbReference>
<dbReference type="Gene3D" id="3.90.120.10">
    <property type="entry name" value="DNA Methylase, subunit A, domain 2"/>
    <property type="match status" value="1"/>
</dbReference>
<dbReference type="NCBIfam" id="TIGR00675">
    <property type="entry name" value="dcm"/>
    <property type="match status" value="1"/>
</dbReference>
<dbReference type="GO" id="GO:0044027">
    <property type="term" value="P:negative regulation of gene expression via chromosomal CpG island methylation"/>
    <property type="evidence" value="ECO:0007669"/>
    <property type="project" value="TreeGrafter"/>
</dbReference>
<feature type="non-terminal residue" evidence="5">
    <location>
        <position position="282"/>
    </location>
</feature>
<evidence type="ECO:0000256" key="2">
    <source>
        <dbReference type="ARBA" id="ARBA00022603"/>
    </source>
</evidence>
<dbReference type="InterPro" id="IPR018117">
    <property type="entry name" value="C5_DNA_meth_AS"/>
</dbReference>
<organism evidence="5">
    <name type="scientific">marine sediment metagenome</name>
    <dbReference type="NCBI Taxonomy" id="412755"/>
    <lineage>
        <taxon>unclassified sequences</taxon>
        <taxon>metagenomes</taxon>
        <taxon>ecological metagenomes</taxon>
    </lineage>
</organism>
<dbReference type="GO" id="GO:0003677">
    <property type="term" value="F:DNA binding"/>
    <property type="evidence" value="ECO:0007669"/>
    <property type="project" value="TreeGrafter"/>
</dbReference>
<dbReference type="PROSITE" id="PS00094">
    <property type="entry name" value="C5_MTASE_1"/>
    <property type="match status" value="1"/>
</dbReference>
<sequence length="282" mass="31880">MVSEKPSFISLFAGCGGSSLGYKQAGFHELLAIDFDKHAIEIFKLNFPNIPCWQRDIKEVTGKEIMDFCRIKKGELDLLDASPPCQGFSTAGKRQINDERNDLFKEFVRLIKELEPKVFVMENVSGLIKGKMKGRFIEIMRELKSLSYQVKCKLMNAMYYGVPQSRQRLIWIGAKEIIPSFPKHIGFPISAGEALNIEGVFYDSYPKQPKTNRPAPTLRQGRSYSIIQTRSMGINPRMNGPAACITKSSSDYQAKIDNKTRRLTIAEAKILSSYPEGFNFEG</sequence>
<dbReference type="Pfam" id="PF00145">
    <property type="entry name" value="DNA_methylase"/>
    <property type="match status" value="1"/>
</dbReference>
<dbReference type="GO" id="GO:0032259">
    <property type="term" value="P:methylation"/>
    <property type="evidence" value="ECO:0007669"/>
    <property type="project" value="UniProtKB-KW"/>
</dbReference>
<keyword evidence="3" id="KW-0808">Transferase</keyword>
<dbReference type="AlphaFoldDB" id="X0RZ69"/>
<evidence type="ECO:0000256" key="1">
    <source>
        <dbReference type="ARBA" id="ARBA00011975"/>
    </source>
</evidence>
<evidence type="ECO:0000256" key="3">
    <source>
        <dbReference type="ARBA" id="ARBA00022679"/>
    </source>
</evidence>
<dbReference type="Gene3D" id="3.40.50.150">
    <property type="entry name" value="Vaccinia Virus protein VP39"/>
    <property type="match status" value="1"/>
</dbReference>
<name>X0RZ69_9ZZZZ</name>
<dbReference type="GO" id="GO:0005634">
    <property type="term" value="C:nucleus"/>
    <property type="evidence" value="ECO:0007669"/>
    <property type="project" value="TreeGrafter"/>
</dbReference>
<comment type="caution">
    <text evidence="5">The sequence shown here is derived from an EMBL/GenBank/DDBJ whole genome shotgun (WGS) entry which is preliminary data.</text>
</comment>
<protein>
    <recommendedName>
        <fullName evidence="1">DNA (cytosine-5-)-methyltransferase</fullName>
        <ecNumber evidence="1">2.1.1.37</ecNumber>
    </recommendedName>
</protein>
<keyword evidence="4" id="KW-0949">S-adenosyl-L-methionine</keyword>
<dbReference type="PRINTS" id="PR00105">
    <property type="entry name" value="C5METTRFRASE"/>
</dbReference>
<dbReference type="EMBL" id="BARS01008955">
    <property type="protein sequence ID" value="GAF68301.1"/>
    <property type="molecule type" value="Genomic_DNA"/>
</dbReference>
<dbReference type="InterPro" id="IPR001525">
    <property type="entry name" value="C5_MeTfrase"/>
</dbReference>
<evidence type="ECO:0000313" key="5">
    <source>
        <dbReference type="EMBL" id="GAF68301.1"/>
    </source>
</evidence>
<proteinExistence type="predicted"/>
<gene>
    <name evidence="5" type="ORF">S01H1_16956</name>
</gene>
<dbReference type="PANTHER" id="PTHR10629:SF52">
    <property type="entry name" value="DNA (CYTOSINE-5)-METHYLTRANSFERASE 1"/>
    <property type="match status" value="1"/>
</dbReference>
<dbReference type="SUPFAM" id="SSF53335">
    <property type="entry name" value="S-adenosyl-L-methionine-dependent methyltransferases"/>
    <property type="match status" value="1"/>
</dbReference>
<reference evidence="5" key="1">
    <citation type="journal article" date="2014" name="Front. Microbiol.">
        <title>High frequency of phylogenetically diverse reductive dehalogenase-homologous genes in deep subseafloor sedimentary metagenomes.</title>
        <authorList>
            <person name="Kawai M."/>
            <person name="Futagami T."/>
            <person name="Toyoda A."/>
            <person name="Takaki Y."/>
            <person name="Nishi S."/>
            <person name="Hori S."/>
            <person name="Arai W."/>
            <person name="Tsubouchi T."/>
            <person name="Morono Y."/>
            <person name="Uchiyama I."/>
            <person name="Ito T."/>
            <person name="Fujiyama A."/>
            <person name="Inagaki F."/>
            <person name="Takami H."/>
        </authorList>
    </citation>
    <scope>NUCLEOTIDE SEQUENCE</scope>
    <source>
        <strain evidence="5">Expedition CK06-06</strain>
    </source>
</reference>
<dbReference type="EC" id="2.1.1.37" evidence="1"/>
<keyword evidence="2" id="KW-0489">Methyltransferase</keyword>
<dbReference type="PANTHER" id="PTHR10629">
    <property type="entry name" value="CYTOSINE-SPECIFIC METHYLTRANSFERASE"/>
    <property type="match status" value="1"/>
</dbReference>